<dbReference type="Pfam" id="PF13248">
    <property type="entry name" value="Zn_ribbon_3"/>
    <property type="match status" value="1"/>
</dbReference>
<keyword evidence="1" id="KW-0812">Transmembrane</keyword>
<dbReference type="AlphaFoldDB" id="A0A2M7ALL6"/>
<evidence type="ECO:0000313" key="3">
    <source>
        <dbReference type="EMBL" id="PIU68299.1"/>
    </source>
</evidence>
<dbReference type="EMBL" id="PEWD01000084">
    <property type="protein sequence ID" value="PIU68299.1"/>
    <property type="molecule type" value="Genomic_DNA"/>
</dbReference>
<keyword evidence="1" id="KW-0472">Membrane</keyword>
<feature type="transmembrane region" description="Helical" evidence="1">
    <location>
        <begin position="46"/>
        <end position="65"/>
    </location>
</feature>
<feature type="non-terminal residue" evidence="3">
    <location>
        <position position="198"/>
    </location>
</feature>
<name>A0A2M7ALL6_UNCKA</name>
<gene>
    <name evidence="3" type="ORF">COS81_04505</name>
</gene>
<dbReference type="InterPro" id="IPR059113">
    <property type="entry name" value="Znf_ribbon"/>
</dbReference>
<keyword evidence="1" id="KW-1133">Transmembrane helix</keyword>
<dbReference type="Proteomes" id="UP000229916">
    <property type="component" value="Unassembled WGS sequence"/>
</dbReference>
<protein>
    <recommendedName>
        <fullName evidence="2">Putative zinc-ribbon domain-containing protein</fullName>
    </recommendedName>
</protein>
<evidence type="ECO:0000259" key="2">
    <source>
        <dbReference type="Pfam" id="PF13248"/>
    </source>
</evidence>
<accession>A0A2M7ALL6</accession>
<proteinExistence type="predicted"/>
<evidence type="ECO:0000256" key="1">
    <source>
        <dbReference type="SAM" id="Phobius"/>
    </source>
</evidence>
<organism evidence="3 4">
    <name type="scientific">candidate division WWE3 bacterium CG06_land_8_20_14_3_00_42_16</name>
    <dbReference type="NCBI Taxonomy" id="1975083"/>
    <lineage>
        <taxon>Bacteria</taxon>
        <taxon>Katanobacteria</taxon>
    </lineage>
</organism>
<evidence type="ECO:0000313" key="4">
    <source>
        <dbReference type="Proteomes" id="UP000229916"/>
    </source>
</evidence>
<reference evidence="4" key="1">
    <citation type="submission" date="2017-09" db="EMBL/GenBank/DDBJ databases">
        <title>Depth-based differentiation of microbial function through sediment-hosted aquifers and enrichment of novel symbionts in the deep terrestrial subsurface.</title>
        <authorList>
            <person name="Probst A.J."/>
            <person name="Ladd B."/>
            <person name="Jarett J.K."/>
            <person name="Geller-Mcgrath D.E."/>
            <person name="Sieber C.M.K."/>
            <person name="Emerson J.B."/>
            <person name="Anantharaman K."/>
            <person name="Thomas B.C."/>
            <person name="Malmstrom R."/>
            <person name="Stieglmeier M."/>
            <person name="Klingl A."/>
            <person name="Woyke T."/>
            <person name="Ryan C.M."/>
            <person name="Banfield J.F."/>
        </authorList>
    </citation>
    <scope>NUCLEOTIDE SEQUENCE [LARGE SCALE GENOMIC DNA]</scope>
</reference>
<feature type="transmembrane region" description="Helical" evidence="1">
    <location>
        <begin position="72"/>
        <end position="89"/>
    </location>
</feature>
<comment type="caution">
    <text evidence="3">The sequence shown here is derived from an EMBL/GenBank/DDBJ whole genome shotgun (WGS) entry which is preliminary data.</text>
</comment>
<feature type="domain" description="Putative zinc-ribbon" evidence="2">
    <location>
        <begin position="1"/>
        <end position="25"/>
    </location>
</feature>
<sequence length="198" mass="22872">MKKCPYCAEEIQDEATKCKHCGENLKEGIMPEETTQTEKVQWHKTWWGWLILLAFFPISLSYWIWKRNWNKKVRIGLICALWLLTILIYNSSNSERNKAINNQKQRETATEETATETIAIQLQGLPNQNLFKDEHVQFTIKTTPAYVDLLTVNDVEIKQGLFSTEYKYDKNLAEGETTLVIRAVRGGEATESAIKITV</sequence>